<dbReference type="SUPFAM" id="SSF51430">
    <property type="entry name" value="NAD(P)-linked oxidoreductase"/>
    <property type="match status" value="1"/>
</dbReference>
<organism evidence="2 3">
    <name type="scientific">Actinomadura luzonensis</name>
    <dbReference type="NCBI Taxonomy" id="2805427"/>
    <lineage>
        <taxon>Bacteria</taxon>
        <taxon>Bacillati</taxon>
        <taxon>Actinomycetota</taxon>
        <taxon>Actinomycetes</taxon>
        <taxon>Streptosporangiales</taxon>
        <taxon>Thermomonosporaceae</taxon>
        <taxon>Actinomadura</taxon>
    </lineage>
</organism>
<dbReference type="InterPro" id="IPR023210">
    <property type="entry name" value="NADP_OxRdtase_dom"/>
</dbReference>
<keyword evidence="3" id="KW-1185">Reference proteome</keyword>
<sequence length="356" mass="38706">MEYRELGRSGLRVSALTMGTMSFGGKGKFAYVGSTGVEEARRQIDMCMDAGVNLIDTADVYSGGLSEEIVGKAIEGRRDEVLLATKVRMPMGDGPNDAGLSRHHVITGAEASLRRLGTDHIDLYQVHEWDGRTPLEETLAALDHLVTSGKVRYVGVSNYAGWQLMKALGVADRLGLPRFVSQQIYYSLQARDAEYELIPAAVDQGLGVLVWSPLAGGLLSGRYRRDSRPAEGRQLTEWNEPPVHDQEQLYDTVEVLVDIAAGHGVSAARVALAWLLGRPAVTSLVIGARTAEQLADNLAAADLKLSDEERARLDEVSRRPLLYPYWHQAATASDRLSPADLTLLGPHLPPEAQTGV</sequence>
<evidence type="ECO:0000313" key="2">
    <source>
        <dbReference type="EMBL" id="MCK2218493.1"/>
    </source>
</evidence>
<dbReference type="InterPro" id="IPR020471">
    <property type="entry name" value="AKR"/>
</dbReference>
<name>A0ABT0G249_9ACTN</name>
<proteinExistence type="predicted"/>
<dbReference type="Pfam" id="PF00248">
    <property type="entry name" value="Aldo_ket_red"/>
    <property type="match status" value="1"/>
</dbReference>
<gene>
    <name evidence="2" type="ORF">MF672_032555</name>
</gene>
<dbReference type="PRINTS" id="PR00069">
    <property type="entry name" value="ALDKETRDTASE"/>
</dbReference>
<dbReference type="PROSITE" id="PS00062">
    <property type="entry name" value="ALDOKETO_REDUCTASE_2"/>
    <property type="match status" value="1"/>
</dbReference>
<feature type="domain" description="NADP-dependent oxidoreductase" evidence="1">
    <location>
        <begin position="16"/>
        <end position="317"/>
    </location>
</feature>
<dbReference type="PANTHER" id="PTHR43364">
    <property type="entry name" value="NADH-SPECIFIC METHYLGLYOXAL REDUCTASE-RELATED"/>
    <property type="match status" value="1"/>
</dbReference>
<dbReference type="Gene3D" id="3.20.20.100">
    <property type="entry name" value="NADP-dependent oxidoreductase domain"/>
    <property type="match status" value="1"/>
</dbReference>
<comment type="caution">
    <text evidence="2">The sequence shown here is derived from an EMBL/GenBank/DDBJ whole genome shotgun (WGS) entry which is preliminary data.</text>
</comment>
<dbReference type="Proteomes" id="UP001317259">
    <property type="component" value="Unassembled WGS sequence"/>
</dbReference>
<dbReference type="PANTHER" id="PTHR43364:SF18">
    <property type="entry name" value="OXIDOREDUCTASE"/>
    <property type="match status" value="1"/>
</dbReference>
<reference evidence="2 3" key="1">
    <citation type="submission" date="2022-04" db="EMBL/GenBank/DDBJ databases">
        <title>Genome draft of Actinomadura sp. ATCC 31491.</title>
        <authorList>
            <person name="Shi X."/>
            <person name="Du Y."/>
        </authorList>
    </citation>
    <scope>NUCLEOTIDE SEQUENCE [LARGE SCALE GENOMIC DNA]</scope>
    <source>
        <strain evidence="2 3">ATCC 31491</strain>
    </source>
</reference>
<dbReference type="CDD" id="cd19091">
    <property type="entry name" value="AKR_PsAKR"/>
    <property type="match status" value="1"/>
</dbReference>
<dbReference type="InterPro" id="IPR036812">
    <property type="entry name" value="NAD(P)_OxRdtase_dom_sf"/>
</dbReference>
<evidence type="ECO:0000313" key="3">
    <source>
        <dbReference type="Proteomes" id="UP001317259"/>
    </source>
</evidence>
<dbReference type="EMBL" id="JAKRKC020000002">
    <property type="protein sequence ID" value="MCK2218493.1"/>
    <property type="molecule type" value="Genomic_DNA"/>
</dbReference>
<evidence type="ECO:0000259" key="1">
    <source>
        <dbReference type="Pfam" id="PF00248"/>
    </source>
</evidence>
<dbReference type="RefSeq" id="WP_242380908.1">
    <property type="nucleotide sequence ID" value="NZ_JAKRKC020000002.1"/>
</dbReference>
<accession>A0ABT0G249</accession>
<dbReference type="InterPro" id="IPR050523">
    <property type="entry name" value="AKR_Detox_Biosynth"/>
</dbReference>
<protein>
    <submittedName>
        <fullName evidence="2">Aldo/keto reductase</fullName>
    </submittedName>
</protein>
<dbReference type="InterPro" id="IPR018170">
    <property type="entry name" value="Aldo/ket_reductase_CS"/>
</dbReference>